<protein>
    <submittedName>
        <fullName evidence="3">Negative transcription regulator PadR</fullName>
    </submittedName>
</protein>
<evidence type="ECO:0000259" key="2">
    <source>
        <dbReference type="Pfam" id="PF10400"/>
    </source>
</evidence>
<proteinExistence type="predicted"/>
<dbReference type="PANTHER" id="PTHR43252:SF4">
    <property type="entry name" value="TRANSCRIPTIONAL REGULATORY PROTEIN"/>
    <property type="match status" value="1"/>
</dbReference>
<dbReference type="SUPFAM" id="SSF46785">
    <property type="entry name" value="Winged helix' DNA-binding domain"/>
    <property type="match status" value="1"/>
</dbReference>
<dbReference type="InterPro" id="IPR036388">
    <property type="entry name" value="WH-like_DNA-bd_sf"/>
</dbReference>
<keyword evidence="4" id="KW-1185">Reference proteome</keyword>
<dbReference type="Pfam" id="PF03551">
    <property type="entry name" value="PadR"/>
    <property type="match status" value="1"/>
</dbReference>
<evidence type="ECO:0000259" key="1">
    <source>
        <dbReference type="Pfam" id="PF03551"/>
    </source>
</evidence>
<dbReference type="PANTHER" id="PTHR43252">
    <property type="entry name" value="TRANSCRIPTIONAL REGULATOR YQJI"/>
    <property type="match status" value="1"/>
</dbReference>
<feature type="domain" description="Transcription regulator PadR C-terminal" evidence="2">
    <location>
        <begin position="93"/>
        <end position="177"/>
    </location>
</feature>
<dbReference type="InterPro" id="IPR005149">
    <property type="entry name" value="Tscrpt_reg_PadR_N"/>
</dbReference>
<gene>
    <name evidence="3" type="primary">padR</name>
    <name evidence="3" type="ORF">Rhe02_80580</name>
</gene>
<dbReference type="InterPro" id="IPR036390">
    <property type="entry name" value="WH_DNA-bd_sf"/>
</dbReference>
<dbReference type="EMBL" id="BONY01000081">
    <property type="protein sequence ID" value="GIH09991.1"/>
    <property type="molecule type" value="Genomic_DNA"/>
</dbReference>
<organism evidence="3 4">
    <name type="scientific">Rhizocola hellebori</name>
    <dbReference type="NCBI Taxonomy" id="1392758"/>
    <lineage>
        <taxon>Bacteria</taxon>
        <taxon>Bacillati</taxon>
        <taxon>Actinomycetota</taxon>
        <taxon>Actinomycetes</taxon>
        <taxon>Micromonosporales</taxon>
        <taxon>Micromonosporaceae</taxon>
        <taxon>Rhizocola</taxon>
    </lineage>
</organism>
<dbReference type="Proteomes" id="UP000612899">
    <property type="component" value="Unassembled WGS sequence"/>
</dbReference>
<sequence length="179" mass="19491">MSTLGFALLSLLTRGPATGYQLTRRMQNPIGHFWTANHSQIYPELARLSELGHVTATEGAGPGPRAKKTYSLTARGREALADWLPKPAAFQPRNEVALKAYAAACAADRSRMAELYEQVAADAAAALAAFGEEESTMVEHGWDDISHPKFGNYAVLQLGIGSQRNLHAWATWLASQLRQ</sequence>
<accession>A0A8J3QG99</accession>
<evidence type="ECO:0000313" key="4">
    <source>
        <dbReference type="Proteomes" id="UP000612899"/>
    </source>
</evidence>
<dbReference type="Gene3D" id="1.10.10.10">
    <property type="entry name" value="Winged helix-like DNA-binding domain superfamily/Winged helix DNA-binding domain"/>
    <property type="match status" value="1"/>
</dbReference>
<feature type="domain" description="Transcription regulator PadR N-terminal" evidence="1">
    <location>
        <begin position="8"/>
        <end position="81"/>
    </location>
</feature>
<comment type="caution">
    <text evidence="3">The sequence shown here is derived from an EMBL/GenBank/DDBJ whole genome shotgun (WGS) entry which is preliminary data.</text>
</comment>
<dbReference type="AlphaFoldDB" id="A0A8J3QG99"/>
<dbReference type="InterPro" id="IPR018309">
    <property type="entry name" value="Tscrpt_reg_PadR_C"/>
</dbReference>
<evidence type="ECO:0000313" key="3">
    <source>
        <dbReference type="EMBL" id="GIH09991.1"/>
    </source>
</evidence>
<reference evidence="3" key="1">
    <citation type="submission" date="2021-01" db="EMBL/GenBank/DDBJ databases">
        <title>Whole genome shotgun sequence of Rhizocola hellebori NBRC 109834.</title>
        <authorList>
            <person name="Komaki H."/>
            <person name="Tamura T."/>
        </authorList>
    </citation>
    <scope>NUCLEOTIDE SEQUENCE</scope>
    <source>
        <strain evidence="3">NBRC 109834</strain>
    </source>
</reference>
<dbReference type="RefSeq" id="WP_203913714.1">
    <property type="nucleotide sequence ID" value="NZ_BONY01000081.1"/>
</dbReference>
<dbReference type="Pfam" id="PF10400">
    <property type="entry name" value="Vir_act_alpha_C"/>
    <property type="match status" value="1"/>
</dbReference>
<name>A0A8J3QG99_9ACTN</name>